<dbReference type="Pfam" id="PF03476">
    <property type="entry name" value="MOSC_N"/>
    <property type="match status" value="1"/>
</dbReference>
<dbReference type="PANTHER" id="PTHR14237:SF23">
    <property type="entry name" value="MOSC DOMAIN PROTEIN (AFU_ORTHOLOGUE AFUA_7G05900)"/>
    <property type="match status" value="1"/>
</dbReference>
<keyword evidence="1" id="KW-0812">Transmembrane</keyword>
<dbReference type="GO" id="GO:0030151">
    <property type="term" value="F:molybdenum ion binding"/>
    <property type="evidence" value="ECO:0007669"/>
    <property type="project" value="InterPro"/>
</dbReference>
<evidence type="ECO:0000313" key="3">
    <source>
        <dbReference type="EMBL" id="KAF2705633.1"/>
    </source>
</evidence>
<dbReference type="EMBL" id="MU005778">
    <property type="protein sequence ID" value="KAF2705633.1"/>
    <property type="molecule type" value="Genomic_DNA"/>
</dbReference>
<feature type="transmembrane region" description="Helical" evidence="1">
    <location>
        <begin position="27"/>
        <end position="48"/>
    </location>
</feature>
<dbReference type="AlphaFoldDB" id="A0A6G1JZ60"/>
<dbReference type="PROSITE" id="PS51340">
    <property type="entry name" value="MOSC"/>
    <property type="match status" value="1"/>
</dbReference>
<proteinExistence type="predicted"/>
<gene>
    <name evidence="3" type="ORF">K504DRAFT_506037</name>
</gene>
<sequence length="447" mass="50364">MSSNILDDLLNSVRQFLVDVGVGLNPLTIGVTLFVLLFPPLILFVLALNQKDAPFSPPPGCRKFGLVGKSNLSDQYSKRYAEGGDPCAANRWTVKALFIYPIKSCARLELDQSEVVRTGLKFDRQFTFAQQVTGLPTMEGKVESEWTFITQRTFPRLAKVETEIWIPDPKAPGYSEQEEYVKSEGCLLVRFPFTPDTEFTVEGLKSYGKILAAWMSGKPEPMMEFRVPFNPTQERIKEARYRSAEVKIWREKPVALDMANEVPVDTMEKLRYTLGITNPITLFRIDPQNYRQVHKCAPKSQDVGFQPVVGMADSYPLHILNLASVHDVASKLPKGPKRLNALRYRANVYMTGPPAFSEDDWAKARIGDGLYHISCRTTRCKLPNVDPETAVADRNEPGTTMRKHRVIDKGSKSPCLGMQVTPLTQGEIRVGDEIEVLEKGEHFFKSE</sequence>
<name>A0A6G1JZ60_9PLEO</name>
<evidence type="ECO:0000259" key="2">
    <source>
        <dbReference type="PROSITE" id="PS51340"/>
    </source>
</evidence>
<evidence type="ECO:0000256" key="1">
    <source>
        <dbReference type="SAM" id="Phobius"/>
    </source>
</evidence>
<organism evidence="3 4">
    <name type="scientific">Pleomassaria siparia CBS 279.74</name>
    <dbReference type="NCBI Taxonomy" id="1314801"/>
    <lineage>
        <taxon>Eukaryota</taxon>
        <taxon>Fungi</taxon>
        <taxon>Dikarya</taxon>
        <taxon>Ascomycota</taxon>
        <taxon>Pezizomycotina</taxon>
        <taxon>Dothideomycetes</taxon>
        <taxon>Pleosporomycetidae</taxon>
        <taxon>Pleosporales</taxon>
        <taxon>Pleomassariaceae</taxon>
        <taxon>Pleomassaria</taxon>
    </lineage>
</organism>
<keyword evidence="1" id="KW-0472">Membrane</keyword>
<keyword evidence="4" id="KW-1185">Reference proteome</keyword>
<dbReference type="PANTHER" id="PTHR14237">
    <property type="entry name" value="MOLYBDOPTERIN COFACTOR SULFURASE MOSC"/>
    <property type="match status" value="1"/>
</dbReference>
<dbReference type="InterPro" id="IPR011037">
    <property type="entry name" value="Pyrv_Knase-like_insert_dom_sf"/>
</dbReference>
<protein>
    <submittedName>
        <fullName evidence="3">MOSC domain-containing protein</fullName>
    </submittedName>
</protein>
<evidence type="ECO:0000313" key="4">
    <source>
        <dbReference type="Proteomes" id="UP000799428"/>
    </source>
</evidence>
<dbReference type="GO" id="GO:0030170">
    <property type="term" value="F:pyridoxal phosphate binding"/>
    <property type="evidence" value="ECO:0007669"/>
    <property type="project" value="InterPro"/>
</dbReference>
<reference evidence="3" key="1">
    <citation type="journal article" date="2020" name="Stud. Mycol.">
        <title>101 Dothideomycetes genomes: a test case for predicting lifestyles and emergence of pathogens.</title>
        <authorList>
            <person name="Haridas S."/>
            <person name="Albert R."/>
            <person name="Binder M."/>
            <person name="Bloem J."/>
            <person name="Labutti K."/>
            <person name="Salamov A."/>
            <person name="Andreopoulos B."/>
            <person name="Baker S."/>
            <person name="Barry K."/>
            <person name="Bills G."/>
            <person name="Bluhm B."/>
            <person name="Cannon C."/>
            <person name="Castanera R."/>
            <person name="Culley D."/>
            <person name="Daum C."/>
            <person name="Ezra D."/>
            <person name="Gonzalez J."/>
            <person name="Henrissat B."/>
            <person name="Kuo A."/>
            <person name="Liang C."/>
            <person name="Lipzen A."/>
            <person name="Lutzoni F."/>
            <person name="Magnuson J."/>
            <person name="Mondo S."/>
            <person name="Nolan M."/>
            <person name="Ohm R."/>
            <person name="Pangilinan J."/>
            <person name="Park H.-J."/>
            <person name="Ramirez L."/>
            <person name="Alfaro M."/>
            <person name="Sun H."/>
            <person name="Tritt A."/>
            <person name="Yoshinaga Y."/>
            <person name="Zwiers L.-H."/>
            <person name="Turgeon B."/>
            <person name="Goodwin S."/>
            <person name="Spatafora J."/>
            <person name="Crous P."/>
            <person name="Grigoriev I."/>
        </authorList>
    </citation>
    <scope>NUCLEOTIDE SEQUENCE</scope>
    <source>
        <strain evidence="3">CBS 279.74</strain>
    </source>
</reference>
<dbReference type="InterPro" id="IPR005302">
    <property type="entry name" value="MoCF_Sase_C"/>
</dbReference>
<feature type="domain" description="MOSC" evidence="2">
    <location>
        <begin position="291"/>
        <end position="437"/>
    </location>
</feature>
<dbReference type="InterPro" id="IPR005303">
    <property type="entry name" value="MOCOS_middle"/>
</dbReference>
<dbReference type="SUPFAM" id="SSF50800">
    <property type="entry name" value="PK beta-barrel domain-like"/>
    <property type="match status" value="1"/>
</dbReference>
<accession>A0A6G1JZ60</accession>
<dbReference type="Proteomes" id="UP000799428">
    <property type="component" value="Unassembled WGS sequence"/>
</dbReference>
<dbReference type="GO" id="GO:0003824">
    <property type="term" value="F:catalytic activity"/>
    <property type="evidence" value="ECO:0007669"/>
    <property type="project" value="InterPro"/>
</dbReference>
<dbReference type="OrthoDB" id="17255at2759"/>
<keyword evidence="1" id="KW-1133">Transmembrane helix</keyword>
<dbReference type="Pfam" id="PF03473">
    <property type="entry name" value="MOSC"/>
    <property type="match status" value="1"/>
</dbReference>